<sequence length="354" mass="38972">MTADKHFNRWMRRAVALFLLVLAYVLMADMTIPMTPHSMVQRPVLTIAPQVAGEVVEVAVSNNQAVKAGDLLFRIEPRDYQLAVEKAELALSEAQQTNDSLRAQLAQAGAAVRQAQVAAAEAKREFNRLEALRGRKLVSQQQLDQTATNVDATAASLVAAQQQQRSVQAQLGESGEQNLRLRQARNQLAQARLNLERTQVRAPEDGVISNLQLVAGVQTQAKQSLLSLVVSGKERIAADFREKSLARVKDGAQAWVVFDALPGQVFNATLSSRDQGVAQGQLLPNGQLAQPEQSDRWVRDAQRVRVYVNLDERLPASLVSGSRATVMLEASQNVVIDWLGKVQMRVVSLLHYVY</sequence>
<dbReference type="eggNOG" id="COG1566">
    <property type="taxonomic scope" value="Bacteria"/>
</dbReference>
<evidence type="ECO:0000256" key="1">
    <source>
        <dbReference type="ARBA" id="ARBA00009477"/>
    </source>
</evidence>
<dbReference type="STRING" id="745411.B3C1_08451"/>
<dbReference type="OrthoDB" id="8958519at2"/>
<evidence type="ECO:0000256" key="2">
    <source>
        <dbReference type="SAM" id="Coils"/>
    </source>
</evidence>
<dbReference type="SUPFAM" id="SSF111369">
    <property type="entry name" value="HlyD-like secretion proteins"/>
    <property type="match status" value="2"/>
</dbReference>
<dbReference type="Pfam" id="PF25917">
    <property type="entry name" value="BSH_RND"/>
    <property type="match status" value="1"/>
</dbReference>
<feature type="domain" description="Multidrug resistance protein MdtA-like barrel-sandwich hybrid" evidence="3">
    <location>
        <begin position="45"/>
        <end position="230"/>
    </location>
</feature>
<comment type="similarity">
    <text evidence="1">Belongs to the membrane fusion protein (MFP) (TC 8.A.1) family.</text>
</comment>
<evidence type="ECO:0000259" key="3">
    <source>
        <dbReference type="Pfam" id="PF25917"/>
    </source>
</evidence>
<proteinExistence type="inferred from homology"/>
<protein>
    <submittedName>
        <fullName evidence="4">Secretion protein</fullName>
    </submittedName>
</protein>
<dbReference type="Gene3D" id="2.40.50.100">
    <property type="match status" value="1"/>
</dbReference>
<dbReference type="Gene3D" id="1.10.287.470">
    <property type="entry name" value="Helix hairpin bin"/>
    <property type="match status" value="1"/>
</dbReference>
<accession>K2JX64</accession>
<evidence type="ECO:0000313" key="5">
    <source>
        <dbReference type="Proteomes" id="UP000006755"/>
    </source>
</evidence>
<dbReference type="RefSeq" id="WP_008484201.1">
    <property type="nucleotide sequence ID" value="NZ_AMRI01000010.1"/>
</dbReference>
<dbReference type="PANTHER" id="PTHR30367">
    <property type="entry name" value="P-HYDROXYBENZOIC ACID EFFLUX PUMP SUBUNIT AAEA-RELATED"/>
    <property type="match status" value="1"/>
</dbReference>
<dbReference type="PANTHER" id="PTHR30367:SF6">
    <property type="entry name" value="SECRETION PROTEIN-RELATED"/>
    <property type="match status" value="1"/>
</dbReference>
<name>K2JX64_9GAMM</name>
<dbReference type="InterPro" id="IPR058625">
    <property type="entry name" value="MdtA-like_BSH"/>
</dbReference>
<evidence type="ECO:0000313" key="4">
    <source>
        <dbReference type="EMBL" id="EKE74904.1"/>
    </source>
</evidence>
<comment type="caution">
    <text evidence="4">The sequence shown here is derived from an EMBL/GenBank/DDBJ whole genome shotgun (WGS) entry which is preliminary data.</text>
</comment>
<keyword evidence="2" id="KW-0175">Coiled coil</keyword>
<dbReference type="AlphaFoldDB" id="K2JX64"/>
<gene>
    <name evidence="4" type="ORF">B3C1_08451</name>
</gene>
<reference evidence="4 5" key="1">
    <citation type="journal article" date="2012" name="J. Bacteriol.">
        <title>Genome Sequence of Gallaecimonas xiamenensis Type Strain 3-C-1.</title>
        <authorList>
            <person name="Lai Q."/>
            <person name="Wang L."/>
            <person name="Wang W."/>
            <person name="Shao Z."/>
        </authorList>
    </citation>
    <scope>NUCLEOTIDE SEQUENCE [LARGE SCALE GENOMIC DNA]</scope>
    <source>
        <strain evidence="4 5">3-C-1</strain>
    </source>
</reference>
<dbReference type="EMBL" id="AMRI01000010">
    <property type="protein sequence ID" value="EKE74904.1"/>
    <property type="molecule type" value="Genomic_DNA"/>
</dbReference>
<keyword evidence="5" id="KW-1185">Reference proteome</keyword>
<dbReference type="Gene3D" id="2.40.30.170">
    <property type="match status" value="1"/>
</dbReference>
<organism evidence="4 5">
    <name type="scientific">Gallaecimonas xiamenensis 3-C-1</name>
    <dbReference type="NCBI Taxonomy" id="745411"/>
    <lineage>
        <taxon>Bacteria</taxon>
        <taxon>Pseudomonadati</taxon>
        <taxon>Pseudomonadota</taxon>
        <taxon>Gammaproteobacteria</taxon>
        <taxon>Enterobacterales</taxon>
        <taxon>Gallaecimonadaceae</taxon>
        <taxon>Gallaecimonas</taxon>
    </lineage>
</organism>
<dbReference type="InterPro" id="IPR050393">
    <property type="entry name" value="MFP_Efflux_Pump"/>
</dbReference>
<dbReference type="Proteomes" id="UP000006755">
    <property type="component" value="Unassembled WGS sequence"/>
</dbReference>
<feature type="coiled-coil region" evidence="2">
    <location>
        <begin position="84"/>
        <end position="132"/>
    </location>
</feature>